<name>A0AAU8A2R6_9BURK</name>
<sequence length="124" mass="13934">MNPPEITVTVRPQYLPEQSDPENQQFAFAYTVTIRNTGASGMQLIARHWFITDGDGEVQEVKGLGVVGQQPLLRSGEHFEYTSWATLPTPAGTMRGEYFCVTEDAQFFQADIPEFALVMPRILH</sequence>
<protein>
    <recommendedName>
        <fullName evidence="1 2">Protein ApaG</fullName>
    </recommendedName>
</protein>
<dbReference type="Gene3D" id="2.60.40.1470">
    <property type="entry name" value="ApaG domain"/>
    <property type="match status" value="1"/>
</dbReference>
<evidence type="ECO:0000259" key="3">
    <source>
        <dbReference type="PROSITE" id="PS51087"/>
    </source>
</evidence>
<dbReference type="InterPro" id="IPR023065">
    <property type="entry name" value="Uncharacterised_ApaG"/>
</dbReference>
<proteinExistence type="inferred from homology"/>
<gene>
    <name evidence="2 4" type="primary">apaG</name>
    <name evidence="4" type="ORF">NKE59_00725</name>
</gene>
<dbReference type="PROSITE" id="PS51087">
    <property type="entry name" value="APAG"/>
    <property type="match status" value="1"/>
</dbReference>
<organism evidence="4">
    <name type="scientific">Polynucleobacter sp. UK-FUSCHL-C3</name>
    <dbReference type="NCBI Taxonomy" id="2955208"/>
    <lineage>
        <taxon>Bacteria</taxon>
        <taxon>Pseudomonadati</taxon>
        <taxon>Pseudomonadota</taxon>
        <taxon>Betaproteobacteria</taxon>
        <taxon>Burkholderiales</taxon>
        <taxon>Burkholderiaceae</taxon>
        <taxon>Polynucleobacter</taxon>
    </lineage>
</organism>
<dbReference type="Pfam" id="PF04379">
    <property type="entry name" value="DUF525"/>
    <property type="match status" value="1"/>
</dbReference>
<dbReference type="PANTHER" id="PTHR14289:SF16">
    <property type="entry name" value="POLYMERASE DELTA-INTERACTING PROTEIN 2"/>
    <property type="match status" value="1"/>
</dbReference>
<evidence type="ECO:0000313" key="4">
    <source>
        <dbReference type="EMBL" id="XCC57850.1"/>
    </source>
</evidence>
<dbReference type="AlphaFoldDB" id="A0AAU8A2R6"/>
<reference evidence="4" key="1">
    <citation type="submission" date="2022-06" db="EMBL/GenBank/DDBJ databases">
        <title>New Polynucleobacter species.</title>
        <authorList>
            <person name="Hahn M.W."/>
        </authorList>
    </citation>
    <scope>NUCLEOTIDE SEQUENCE</scope>
    <source>
        <strain evidence="4">UK-FUSCHL-C3</strain>
    </source>
</reference>
<evidence type="ECO:0000256" key="1">
    <source>
        <dbReference type="ARBA" id="ARBA00017693"/>
    </source>
</evidence>
<feature type="domain" description="ApaG" evidence="3">
    <location>
        <begin position="1"/>
        <end position="124"/>
    </location>
</feature>
<dbReference type="InterPro" id="IPR036767">
    <property type="entry name" value="ApaG_sf"/>
</dbReference>
<dbReference type="HAMAP" id="MF_00791">
    <property type="entry name" value="ApaG"/>
    <property type="match status" value="1"/>
</dbReference>
<dbReference type="RefSeq" id="WP_353438957.1">
    <property type="nucleotide sequence ID" value="NZ_CP099959.1"/>
</dbReference>
<dbReference type="EMBL" id="CP099959">
    <property type="protein sequence ID" value="XCC57850.1"/>
    <property type="molecule type" value="Genomic_DNA"/>
</dbReference>
<dbReference type="PANTHER" id="PTHR14289">
    <property type="entry name" value="F-BOX ONLY PROTEIN 3"/>
    <property type="match status" value="1"/>
</dbReference>
<dbReference type="SUPFAM" id="SSF110069">
    <property type="entry name" value="ApaG-like"/>
    <property type="match status" value="1"/>
</dbReference>
<evidence type="ECO:0000256" key="2">
    <source>
        <dbReference type="HAMAP-Rule" id="MF_00791"/>
    </source>
</evidence>
<dbReference type="InterPro" id="IPR007474">
    <property type="entry name" value="ApaG_domain"/>
</dbReference>
<dbReference type="GO" id="GO:0070987">
    <property type="term" value="P:error-free translesion synthesis"/>
    <property type="evidence" value="ECO:0007669"/>
    <property type="project" value="TreeGrafter"/>
</dbReference>
<dbReference type="NCBIfam" id="NF003967">
    <property type="entry name" value="PRK05461.1"/>
    <property type="match status" value="1"/>
</dbReference>
<accession>A0AAU8A2R6</accession>